<reference evidence="2" key="1">
    <citation type="submission" date="2023-05" db="EMBL/GenBank/DDBJ databases">
        <authorList>
            <person name="Zhang X."/>
        </authorList>
    </citation>
    <scope>NUCLEOTIDE SEQUENCE</scope>
    <source>
        <strain evidence="2">YF14B1</strain>
    </source>
</reference>
<keyword evidence="1" id="KW-0732">Signal</keyword>
<feature type="chain" id="PRO_5042202893" evidence="1">
    <location>
        <begin position="23"/>
        <end position="238"/>
    </location>
</feature>
<organism evidence="2 3">
    <name type="scientific">Xanthocytophaga flava</name>
    <dbReference type="NCBI Taxonomy" id="3048013"/>
    <lineage>
        <taxon>Bacteria</taxon>
        <taxon>Pseudomonadati</taxon>
        <taxon>Bacteroidota</taxon>
        <taxon>Cytophagia</taxon>
        <taxon>Cytophagales</taxon>
        <taxon>Rhodocytophagaceae</taxon>
        <taxon>Xanthocytophaga</taxon>
    </lineage>
</organism>
<sequence length="238" mass="28356">MKYFAASIGILYLFGLPLYAQNADNSAKKAIIAAVEFYRKSTEESQHLYNGPEYYIYDARSTEHQFFKSDEMEEGSVYYDGQFYPNVLIMYDIVKDEVAIEHLNGYDQLQLQKEKVRYFTVLNHHFILLEKANTGLRTGFYDLLYDKRLKVLARRIKERDEVIEQMKVIVEFPAKNFFYIYKDGIYHNVSRKSSVLQLFEDQKKALRKYIRENKLRFKKDRENTIVQVTAYYDQLTTP</sequence>
<dbReference type="RefSeq" id="WP_313980747.1">
    <property type="nucleotide sequence ID" value="NZ_JASJOS010000006.1"/>
</dbReference>
<dbReference type="AlphaFoldDB" id="A0AAE3QNS7"/>
<accession>A0AAE3QNS7</accession>
<proteinExistence type="predicted"/>
<name>A0AAE3QNS7_9BACT</name>
<feature type="signal peptide" evidence="1">
    <location>
        <begin position="1"/>
        <end position="22"/>
    </location>
</feature>
<dbReference type="Proteomes" id="UP001241110">
    <property type="component" value="Unassembled WGS sequence"/>
</dbReference>
<evidence type="ECO:0000313" key="2">
    <source>
        <dbReference type="EMBL" id="MDJ1482091.1"/>
    </source>
</evidence>
<comment type="caution">
    <text evidence="2">The sequence shown here is derived from an EMBL/GenBank/DDBJ whole genome shotgun (WGS) entry which is preliminary data.</text>
</comment>
<dbReference type="EMBL" id="JASJOS010000006">
    <property type="protein sequence ID" value="MDJ1482091.1"/>
    <property type="molecule type" value="Genomic_DNA"/>
</dbReference>
<protein>
    <submittedName>
        <fullName evidence="2">Uncharacterized protein</fullName>
    </submittedName>
</protein>
<evidence type="ECO:0000256" key="1">
    <source>
        <dbReference type="SAM" id="SignalP"/>
    </source>
</evidence>
<evidence type="ECO:0000313" key="3">
    <source>
        <dbReference type="Proteomes" id="UP001241110"/>
    </source>
</evidence>
<gene>
    <name evidence="2" type="ORF">QNI16_16430</name>
</gene>